<dbReference type="SMART" id="SM00267">
    <property type="entry name" value="GGDEF"/>
    <property type="match status" value="1"/>
</dbReference>
<dbReference type="InterPro" id="IPR035919">
    <property type="entry name" value="EAL_sf"/>
</dbReference>
<reference evidence="4" key="1">
    <citation type="journal article" date="2020" name="mSystems">
        <title>Genome- and Community-Level Interaction Insights into Carbon Utilization and Element Cycling Functions of Hydrothermarchaeota in Hydrothermal Sediment.</title>
        <authorList>
            <person name="Zhou Z."/>
            <person name="Liu Y."/>
            <person name="Xu W."/>
            <person name="Pan J."/>
            <person name="Luo Z.H."/>
            <person name="Li M."/>
        </authorList>
    </citation>
    <scope>NUCLEOTIDE SEQUENCE [LARGE SCALE GENOMIC DNA]</scope>
    <source>
        <strain evidence="4">SpSt-243</strain>
    </source>
</reference>
<sequence length="656" mass="72884">MRRDMLTETYSAIRALVRTLPGDDDGDFTQHQRLAFTTIVPLFYIALILGVATVALQFYATAPLALSVAFPVTFCAICFLRAIYITRRSLQWMSKQAVLRYVNVAVALTGAMALAVGIWCICLLPYGDSASLHYLLYVQATLSVFSVFCFLHIPKAAALAGMTLLSPFSYVFTSNGPELALASLVFFVSVGVTLLLVVQYYFRSFKDLVHAVTALAEERQELKELSFINYELANRDHLTGLANRRRFFSELGRISREPDPLLLAVLDLDNFKVFNDLRGHLVGDVLLRKVALRIEVLAGELGGTAYRVGGDEFAILVEHSAALDIEQRLSDFCRSLDAERFDTEGIQAKITCSIGVAHSAPDLEYESGLYERADYALHVAKRVIPGKVIVFTSQHQADMLIAMEIEDALRNADRAVEFTIVFQPICDRHGRPVYAEALVRWHSPKLGPVSPGVFIPIAERSGLISELNPIFFQKALDAASDWPEGIKLSFNMSAREITDQNAIERLISILQSSGYKRDSLVFELTETAMVQNFASLISNVHTLKKAGISIALDDFGTGFSSLKHLQIMPLDIVKIDKTFVDMLAVGKTSASIVRRMINLCSDMNVECVVEGVETSAQLKLLKDMNCNLFQGYYFSRPLTPLAFQTMINAKPPRLIQ</sequence>
<dbReference type="CDD" id="cd01948">
    <property type="entry name" value="EAL"/>
    <property type="match status" value="1"/>
</dbReference>
<dbReference type="NCBIfam" id="TIGR00254">
    <property type="entry name" value="GGDEF"/>
    <property type="match status" value="1"/>
</dbReference>
<dbReference type="SMART" id="SM00052">
    <property type="entry name" value="EAL"/>
    <property type="match status" value="1"/>
</dbReference>
<proteinExistence type="predicted"/>
<dbReference type="InterPro" id="IPR043128">
    <property type="entry name" value="Rev_trsase/Diguanyl_cyclase"/>
</dbReference>
<feature type="transmembrane region" description="Helical" evidence="1">
    <location>
        <begin position="34"/>
        <end position="58"/>
    </location>
</feature>
<feature type="transmembrane region" description="Helical" evidence="1">
    <location>
        <begin position="64"/>
        <end position="84"/>
    </location>
</feature>
<gene>
    <name evidence="4" type="ORF">ENP70_18865</name>
</gene>
<dbReference type="CDD" id="cd01949">
    <property type="entry name" value="GGDEF"/>
    <property type="match status" value="1"/>
</dbReference>
<feature type="transmembrane region" description="Helical" evidence="1">
    <location>
        <begin position="179"/>
        <end position="202"/>
    </location>
</feature>
<dbReference type="Gene3D" id="3.30.70.270">
    <property type="match status" value="1"/>
</dbReference>
<dbReference type="InterPro" id="IPR050706">
    <property type="entry name" value="Cyclic-di-GMP_PDE-like"/>
</dbReference>
<keyword evidence="1" id="KW-0472">Membrane</keyword>
<dbReference type="Gene3D" id="3.20.20.450">
    <property type="entry name" value="EAL domain"/>
    <property type="match status" value="1"/>
</dbReference>
<name>A0A7C1T4L1_9HYPH</name>
<dbReference type="PROSITE" id="PS50883">
    <property type="entry name" value="EAL"/>
    <property type="match status" value="1"/>
</dbReference>
<dbReference type="Pfam" id="PF00563">
    <property type="entry name" value="EAL"/>
    <property type="match status" value="1"/>
</dbReference>
<dbReference type="PANTHER" id="PTHR33121">
    <property type="entry name" value="CYCLIC DI-GMP PHOSPHODIESTERASE PDEF"/>
    <property type="match status" value="1"/>
</dbReference>
<organism evidence="4">
    <name type="scientific">Agrobacterium albertimagni</name>
    <dbReference type="NCBI Taxonomy" id="147266"/>
    <lineage>
        <taxon>Bacteria</taxon>
        <taxon>Pseudomonadati</taxon>
        <taxon>Pseudomonadota</taxon>
        <taxon>Alphaproteobacteria</taxon>
        <taxon>Hyphomicrobiales</taxon>
        <taxon>Rhizobiaceae</taxon>
        <taxon>Rhizobium/Agrobacterium group</taxon>
        <taxon>Agrobacterium</taxon>
    </lineage>
</organism>
<dbReference type="InterPro" id="IPR000160">
    <property type="entry name" value="GGDEF_dom"/>
</dbReference>
<comment type="caution">
    <text evidence="4">The sequence shown here is derived from an EMBL/GenBank/DDBJ whole genome shotgun (WGS) entry which is preliminary data.</text>
</comment>
<feature type="domain" description="GGDEF" evidence="3">
    <location>
        <begin position="259"/>
        <end position="393"/>
    </location>
</feature>
<feature type="transmembrane region" description="Helical" evidence="1">
    <location>
        <begin position="104"/>
        <end position="126"/>
    </location>
</feature>
<accession>A0A7C1T4L1</accession>
<dbReference type="SUPFAM" id="SSF55073">
    <property type="entry name" value="Nucleotide cyclase"/>
    <property type="match status" value="1"/>
</dbReference>
<dbReference type="Pfam" id="PF00990">
    <property type="entry name" value="GGDEF"/>
    <property type="match status" value="1"/>
</dbReference>
<dbReference type="GO" id="GO:0071111">
    <property type="term" value="F:cyclic-guanylate-specific phosphodiesterase activity"/>
    <property type="evidence" value="ECO:0007669"/>
    <property type="project" value="InterPro"/>
</dbReference>
<evidence type="ECO:0000259" key="3">
    <source>
        <dbReference type="PROSITE" id="PS50887"/>
    </source>
</evidence>
<dbReference type="InterPro" id="IPR001633">
    <property type="entry name" value="EAL_dom"/>
</dbReference>
<dbReference type="PROSITE" id="PS50887">
    <property type="entry name" value="GGDEF"/>
    <property type="match status" value="1"/>
</dbReference>
<dbReference type="EMBL" id="DSKI01000968">
    <property type="protein sequence ID" value="HEB45701.1"/>
    <property type="molecule type" value="Genomic_DNA"/>
</dbReference>
<dbReference type="SUPFAM" id="SSF141868">
    <property type="entry name" value="EAL domain-like"/>
    <property type="match status" value="1"/>
</dbReference>
<protein>
    <submittedName>
        <fullName evidence="4">EAL domain-containing protein</fullName>
    </submittedName>
</protein>
<keyword evidence="1" id="KW-1133">Transmembrane helix</keyword>
<keyword evidence="1" id="KW-0812">Transmembrane</keyword>
<feature type="transmembrane region" description="Helical" evidence="1">
    <location>
        <begin position="156"/>
        <end position="173"/>
    </location>
</feature>
<dbReference type="PANTHER" id="PTHR33121:SF71">
    <property type="entry name" value="OXYGEN SENSOR PROTEIN DOSP"/>
    <property type="match status" value="1"/>
</dbReference>
<dbReference type="InterPro" id="IPR029787">
    <property type="entry name" value="Nucleotide_cyclase"/>
</dbReference>
<evidence type="ECO:0000259" key="2">
    <source>
        <dbReference type="PROSITE" id="PS50883"/>
    </source>
</evidence>
<evidence type="ECO:0000313" key="4">
    <source>
        <dbReference type="EMBL" id="HEB45701.1"/>
    </source>
</evidence>
<dbReference type="AlphaFoldDB" id="A0A7C1T4L1"/>
<feature type="domain" description="EAL" evidence="2">
    <location>
        <begin position="402"/>
        <end position="651"/>
    </location>
</feature>
<evidence type="ECO:0000256" key="1">
    <source>
        <dbReference type="SAM" id="Phobius"/>
    </source>
</evidence>